<accession>A0A9W8N590</accession>
<dbReference type="EMBL" id="JANPWZ010002753">
    <property type="protein sequence ID" value="KAJ3556353.1"/>
    <property type="molecule type" value="Genomic_DNA"/>
</dbReference>
<evidence type="ECO:0000313" key="1">
    <source>
        <dbReference type="EMBL" id="KAJ3556353.1"/>
    </source>
</evidence>
<protein>
    <submittedName>
        <fullName evidence="1">Uncharacterized protein</fullName>
    </submittedName>
</protein>
<organism evidence="1 2">
    <name type="scientific">Xylaria arbuscula</name>
    <dbReference type="NCBI Taxonomy" id="114810"/>
    <lineage>
        <taxon>Eukaryota</taxon>
        <taxon>Fungi</taxon>
        <taxon>Dikarya</taxon>
        <taxon>Ascomycota</taxon>
        <taxon>Pezizomycotina</taxon>
        <taxon>Sordariomycetes</taxon>
        <taxon>Xylariomycetidae</taxon>
        <taxon>Xylariales</taxon>
        <taxon>Xylariaceae</taxon>
        <taxon>Xylaria</taxon>
    </lineage>
</organism>
<proteinExistence type="predicted"/>
<dbReference type="AlphaFoldDB" id="A0A9W8N590"/>
<gene>
    <name evidence="1" type="ORF">NPX13_g10153</name>
</gene>
<sequence>MDYPFSLIENPLDLCLEANKPSPSGRLQAWASSSTGRAFGMAIADTILDELTPGDFAVYIFALLSYYRNRHATKVFVPARDQEDYLSELTRFDMVDIEANGMVLERVAFSVIHACRSLLPKVLLVPYLRPYQLDACMEYSRSTSTLDIYCYVRLSRPCSHQEAVDGVRTLLGVSIKAYEAGEQVAREGDSDNETVFEDIDSIAGISVGSESLSSSTKDCSLKTACY</sequence>
<evidence type="ECO:0000313" key="2">
    <source>
        <dbReference type="Proteomes" id="UP001148614"/>
    </source>
</evidence>
<dbReference type="Proteomes" id="UP001148614">
    <property type="component" value="Unassembled WGS sequence"/>
</dbReference>
<keyword evidence="2" id="KW-1185">Reference proteome</keyword>
<comment type="caution">
    <text evidence="1">The sequence shown here is derived from an EMBL/GenBank/DDBJ whole genome shotgun (WGS) entry which is preliminary data.</text>
</comment>
<name>A0A9W8N590_9PEZI</name>
<reference evidence="1" key="1">
    <citation type="submission" date="2022-07" db="EMBL/GenBank/DDBJ databases">
        <title>Genome Sequence of Xylaria arbuscula.</title>
        <authorList>
            <person name="Buettner E."/>
        </authorList>
    </citation>
    <scope>NUCLEOTIDE SEQUENCE</scope>
    <source>
        <strain evidence="1">VT107</strain>
    </source>
</reference>
<dbReference type="VEuPathDB" id="FungiDB:F4678DRAFT_455621"/>